<evidence type="ECO:0000256" key="1">
    <source>
        <dbReference type="SAM" id="Phobius"/>
    </source>
</evidence>
<dbReference type="EMBL" id="PZQS01000009">
    <property type="protein sequence ID" value="PVD25375.1"/>
    <property type="molecule type" value="Genomic_DNA"/>
</dbReference>
<organism evidence="2 3">
    <name type="scientific">Pomacea canaliculata</name>
    <name type="common">Golden apple snail</name>
    <dbReference type="NCBI Taxonomy" id="400727"/>
    <lineage>
        <taxon>Eukaryota</taxon>
        <taxon>Metazoa</taxon>
        <taxon>Spiralia</taxon>
        <taxon>Lophotrochozoa</taxon>
        <taxon>Mollusca</taxon>
        <taxon>Gastropoda</taxon>
        <taxon>Caenogastropoda</taxon>
        <taxon>Architaenioglossa</taxon>
        <taxon>Ampullarioidea</taxon>
        <taxon>Ampullariidae</taxon>
        <taxon>Pomacea</taxon>
    </lineage>
</organism>
<dbReference type="AlphaFoldDB" id="A0A2T7NW25"/>
<dbReference type="Proteomes" id="UP000245119">
    <property type="component" value="Linkage Group LG9"/>
</dbReference>
<feature type="transmembrane region" description="Helical" evidence="1">
    <location>
        <begin position="48"/>
        <end position="75"/>
    </location>
</feature>
<comment type="caution">
    <text evidence="2">The sequence shown here is derived from an EMBL/GenBank/DDBJ whole genome shotgun (WGS) entry which is preliminary data.</text>
</comment>
<accession>A0A2T7NW25</accession>
<proteinExistence type="predicted"/>
<name>A0A2T7NW25_POMCA</name>
<keyword evidence="1" id="KW-0472">Membrane</keyword>
<reference evidence="2 3" key="1">
    <citation type="submission" date="2018-04" db="EMBL/GenBank/DDBJ databases">
        <title>The genome of golden apple snail Pomacea canaliculata provides insight into stress tolerance and invasive adaptation.</title>
        <authorList>
            <person name="Liu C."/>
            <person name="Liu B."/>
            <person name="Ren Y."/>
            <person name="Zhang Y."/>
            <person name="Wang H."/>
            <person name="Li S."/>
            <person name="Jiang F."/>
            <person name="Yin L."/>
            <person name="Zhang G."/>
            <person name="Qian W."/>
            <person name="Fan W."/>
        </authorList>
    </citation>
    <scope>NUCLEOTIDE SEQUENCE [LARGE SCALE GENOMIC DNA]</scope>
    <source>
        <strain evidence="2">SZHN2017</strain>
        <tissue evidence="2">Muscle</tissue>
    </source>
</reference>
<keyword evidence="1" id="KW-0812">Transmembrane</keyword>
<keyword evidence="3" id="KW-1185">Reference proteome</keyword>
<gene>
    <name evidence="2" type="ORF">C0Q70_15875</name>
</gene>
<evidence type="ECO:0000313" key="2">
    <source>
        <dbReference type="EMBL" id="PVD25375.1"/>
    </source>
</evidence>
<evidence type="ECO:0000313" key="3">
    <source>
        <dbReference type="Proteomes" id="UP000245119"/>
    </source>
</evidence>
<keyword evidence="1" id="KW-1133">Transmembrane helix</keyword>
<sequence>MQAICDVDMILIDVVAKLPGILHDARVLKESGFFDTMEQANQPGNKSFYFFSFFSSLFFLLLLFLLLLFFFFPFFHLHFHFLSFLPKSSSPVSSCLHNFASRHPNKEFS</sequence>
<protein>
    <submittedName>
        <fullName evidence="2">Uncharacterized protein</fullName>
    </submittedName>
</protein>